<organism evidence="2 3">
    <name type="scientific">Hyaloscypha hepaticicola</name>
    <dbReference type="NCBI Taxonomy" id="2082293"/>
    <lineage>
        <taxon>Eukaryota</taxon>
        <taxon>Fungi</taxon>
        <taxon>Dikarya</taxon>
        <taxon>Ascomycota</taxon>
        <taxon>Pezizomycotina</taxon>
        <taxon>Leotiomycetes</taxon>
        <taxon>Helotiales</taxon>
        <taxon>Hyaloscyphaceae</taxon>
        <taxon>Hyaloscypha</taxon>
    </lineage>
</organism>
<dbReference type="Pfam" id="PF20150">
    <property type="entry name" value="2EXR"/>
    <property type="match status" value="1"/>
</dbReference>
<proteinExistence type="predicted"/>
<dbReference type="PANTHER" id="PTHR35910:SF6">
    <property type="entry name" value="2EXR DOMAIN-CONTAINING PROTEIN"/>
    <property type="match status" value="1"/>
</dbReference>
<dbReference type="InterPro" id="IPR045518">
    <property type="entry name" value="2EXR"/>
</dbReference>
<keyword evidence="3" id="KW-1185">Reference proteome</keyword>
<dbReference type="OrthoDB" id="3596450at2759"/>
<dbReference type="Proteomes" id="UP000235672">
    <property type="component" value="Unassembled WGS sequence"/>
</dbReference>
<evidence type="ECO:0000313" key="2">
    <source>
        <dbReference type="EMBL" id="PMD16842.1"/>
    </source>
</evidence>
<dbReference type="AlphaFoldDB" id="A0A2J6PS52"/>
<sequence length="377" mass="43827">MAQPFAMMTLITTNKPLTEFTLFPNLPIDLRKRIFGYIDTPYTETHIHAIRGFPEHILKDKARNPEQKLIEPSPASQLQWPNADYEWPDKTPIAYFIWNLQGGRFLSTTAPRIPPLLHVCHESRQFFIEKYNLVPVFGTLFNLDRDILFLDASTAIHYAEVHNPGVEVFAELLRHPELIKKIKRIAFHAAVHDYLWLAKYAEKMKGLLTSLEELYLVWDADGGPRTVQKTIPKLTGQNLFFLELTQQGFDNEYMSAFPASKLKIWQDHMQQDMDLQWIMEQRWINTIPDHKAPKKKAKRSNKKIKLTEDNVKLSKFRHVFAKNAAFGHDHGVVEYREWADSQPLQPVVSSKRKRKSSVGNILQRVAVTNAALKRTRY</sequence>
<dbReference type="EMBL" id="KZ613503">
    <property type="protein sequence ID" value="PMD16842.1"/>
    <property type="molecule type" value="Genomic_DNA"/>
</dbReference>
<protein>
    <recommendedName>
        <fullName evidence="1">2EXR domain-containing protein</fullName>
    </recommendedName>
</protein>
<dbReference type="PANTHER" id="PTHR35910">
    <property type="entry name" value="2EXR DOMAIN-CONTAINING PROTEIN"/>
    <property type="match status" value="1"/>
</dbReference>
<evidence type="ECO:0000259" key="1">
    <source>
        <dbReference type="Pfam" id="PF20150"/>
    </source>
</evidence>
<reference evidence="2 3" key="1">
    <citation type="submission" date="2016-05" db="EMBL/GenBank/DDBJ databases">
        <title>A degradative enzymes factory behind the ericoid mycorrhizal symbiosis.</title>
        <authorList>
            <consortium name="DOE Joint Genome Institute"/>
            <person name="Martino E."/>
            <person name="Morin E."/>
            <person name="Grelet G."/>
            <person name="Kuo A."/>
            <person name="Kohler A."/>
            <person name="Daghino S."/>
            <person name="Barry K."/>
            <person name="Choi C."/>
            <person name="Cichocki N."/>
            <person name="Clum A."/>
            <person name="Copeland A."/>
            <person name="Hainaut M."/>
            <person name="Haridas S."/>
            <person name="Labutti K."/>
            <person name="Lindquist E."/>
            <person name="Lipzen A."/>
            <person name="Khouja H.-R."/>
            <person name="Murat C."/>
            <person name="Ohm R."/>
            <person name="Olson A."/>
            <person name="Spatafora J."/>
            <person name="Veneault-Fourrey C."/>
            <person name="Henrissat B."/>
            <person name="Grigoriev I."/>
            <person name="Martin F."/>
            <person name="Perotto S."/>
        </authorList>
    </citation>
    <scope>NUCLEOTIDE SEQUENCE [LARGE SCALE GENOMIC DNA]</scope>
    <source>
        <strain evidence="2 3">UAMH 7357</strain>
    </source>
</reference>
<feature type="domain" description="2EXR" evidence="1">
    <location>
        <begin position="20"/>
        <end position="148"/>
    </location>
</feature>
<gene>
    <name evidence="2" type="ORF">NA56DRAFT_692338</name>
</gene>
<name>A0A2J6PS52_9HELO</name>
<evidence type="ECO:0000313" key="3">
    <source>
        <dbReference type="Proteomes" id="UP000235672"/>
    </source>
</evidence>
<accession>A0A2J6PS52</accession>